<reference evidence="2" key="1">
    <citation type="submission" date="2023-03" db="EMBL/GenBank/DDBJ databases">
        <title>Massive genome expansion in bonnet fungi (Mycena s.s.) driven by repeated elements and novel gene families across ecological guilds.</title>
        <authorList>
            <consortium name="Lawrence Berkeley National Laboratory"/>
            <person name="Harder C.B."/>
            <person name="Miyauchi S."/>
            <person name="Viragh M."/>
            <person name="Kuo A."/>
            <person name="Thoen E."/>
            <person name="Andreopoulos B."/>
            <person name="Lu D."/>
            <person name="Skrede I."/>
            <person name="Drula E."/>
            <person name="Henrissat B."/>
            <person name="Morin E."/>
            <person name="Kohler A."/>
            <person name="Barry K."/>
            <person name="LaButti K."/>
            <person name="Morin E."/>
            <person name="Salamov A."/>
            <person name="Lipzen A."/>
            <person name="Mereny Z."/>
            <person name="Hegedus B."/>
            <person name="Baldrian P."/>
            <person name="Stursova M."/>
            <person name="Weitz H."/>
            <person name="Taylor A."/>
            <person name="Grigoriev I.V."/>
            <person name="Nagy L.G."/>
            <person name="Martin F."/>
            <person name="Kauserud H."/>
        </authorList>
    </citation>
    <scope>NUCLEOTIDE SEQUENCE</scope>
    <source>
        <strain evidence="2">CBHHK200</strain>
    </source>
</reference>
<protein>
    <submittedName>
        <fullName evidence="2">Uncharacterized protein</fullName>
    </submittedName>
</protein>
<sequence>MSGPHRSTSNSPNSGIQHGDQAGTPITWDRRDHVEMKRLRPAFKEHIPTVVFQLSRPTRLYIAQGILPKNHVFLGIGRFCSVGMNISTPSGKRLLPHNSPHWVETPKRGSLAISLFSGYPPSSRTALSPHPHPDPRKAPVGIGKVATGDELGHSGHFGLRGTSLAIRMAQLRRPTDCRPNAPKKSLWTQAHLTSNSPLDNSGRQSASEGTIAFFNLNGFFVFCERTSEALEPRAAALRQLHGASAGSAIGPIVDFQAALLRPKTRQIAKGTVFCCTRPNATWKAGVIGASPTDWGSLIICSDLPDADQVAYLGVGPIIYKGVPSET</sequence>
<name>A0AAD6X0N2_9AGAR</name>
<evidence type="ECO:0000313" key="2">
    <source>
        <dbReference type="EMBL" id="KAJ7034493.1"/>
    </source>
</evidence>
<accession>A0AAD6X0N2</accession>
<keyword evidence="3" id="KW-1185">Reference proteome</keyword>
<feature type="compositionally biased region" description="Polar residues" evidence="1">
    <location>
        <begin position="1"/>
        <end position="16"/>
    </location>
</feature>
<gene>
    <name evidence="2" type="ORF">C8F04DRAFT_1183301</name>
</gene>
<dbReference type="EMBL" id="JARJCM010000057">
    <property type="protein sequence ID" value="KAJ7034493.1"/>
    <property type="molecule type" value="Genomic_DNA"/>
</dbReference>
<feature type="region of interest" description="Disordered" evidence="1">
    <location>
        <begin position="1"/>
        <end position="30"/>
    </location>
</feature>
<dbReference type="AlphaFoldDB" id="A0AAD6X0N2"/>
<organism evidence="2 3">
    <name type="scientific">Mycena alexandri</name>
    <dbReference type="NCBI Taxonomy" id="1745969"/>
    <lineage>
        <taxon>Eukaryota</taxon>
        <taxon>Fungi</taxon>
        <taxon>Dikarya</taxon>
        <taxon>Basidiomycota</taxon>
        <taxon>Agaricomycotina</taxon>
        <taxon>Agaricomycetes</taxon>
        <taxon>Agaricomycetidae</taxon>
        <taxon>Agaricales</taxon>
        <taxon>Marasmiineae</taxon>
        <taxon>Mycenaceae</taxon>
        <taxon>Mycena</taxon>
    </lineage>
</organism>
<dbReference type="Proteomes" id="UP001218188">
    <property type="component" value="Unassembled WGS sequence"/>
</dbReference>
<evidence type="ECO:0000256" key="1">
    <source>
        <dbReference type="SAM" id="MobiDB-lite"/>
    </source>
</evidence>
<proteinExistence type="predicted"/>
<evidence type="ECO:0000313" key="3">
    <source>
        <dbReference type="Proteomes" id="UP001218188"/>
    </source>
</evidence>
<comment type="caution">
    <text evidence="2">The sequence shown here is derived from an EMBL/GenBank/DDBJ whole genome shotgun (WGS) entry which is preliminary data.</text>
</comment>